<organism evidence="3 4">
    <name type="scientific">Coemansia spiralis</name>
    <dbReference type="NCBI Taxonomy" id="417178"/>
    <lineage>
        <taxon>Eukaryota</taxon>
        <taxon>Fungi</taxon>
        <taxon>Fungi incertae sedis</taxon>
        <taxon>Zoopagomycota</taxon>
        <taxon>Kickxellomycotina</taxon>
        <taxon>Kickxellomycetes</taxon>
        <taxon>Kickxellales</taxon>
        <taxon>Kickxellaceae</taxon>
        <taxon>Coemansia</taxon>
    </lineage>
</organism>
<dbReference type="AlphaFoldDB" id="A0A9W8FYZ2"/>
<dbReference type="PANTHER" id="PTHR12732:SF0">
    <property type="entry name" value="PCI DOMAIN-CONTAINING PROTEIN 2"/>
    <property type="match status" value="1"/>
</dbReference>
<feature type="domain" description="PCI" evidence="2">
    <location>
        <begin position="213"/>
        <end position="397"/>
    </location>
</feature>
<comment type="caution">
    <text evidence="3">The sequence shown here is derived from an EMBL/GenBank/DDBJ whole genome shotgun (WGS) entry which is preliminary data.</text>
</comment>
<dbReference type="GO" id="GO:0070390">
    <property type="term" value="C:transcription export complex 2"/>
    <property type="evidence" value="ECO:0007669"/>
    <property type="project" value="TreeGrafter"/>
</dbReference>
<reference evidence="3" key="1">
    <citation type="submission" date="2022-07" db="EMBL/GenBank/DDBJ databases">
        <title>Phylogenomic reconstructions and comparative analyses of Kickxellomycotina fungi.</title>
        <authorList>
            <person name="Reynolds N.K."/>
            <person name="Stajich J.E."/>
            <person name="Barry K."/>
            <person name="Grigoriev I.V."/>
            <person name="Crous P."/>
            <person name="Smith M.E."/>
        </authorList>
    </citation>
    <scope>NUCLEOTIDE SEQUENCE</scope>
    <source>
        <strain evidence="3">NRRL 3115</strain>
    </source>
</reference>
<dbReference type="OrthoDB" id="10252687at2759"/>
<name>A0A9W8FYZ2_9FUNG</name>
<sequence length="410" mass="47439">MAGSTRLVKALYKFKMLKTTKNPEELAQIVPIASVYTVKVLDDIWKEDGNWDVLLEEKKRSLWDEMAILHFRASAAYRQSQFITAYRHQLDMYNAFLREFQNMSRWAVYALFAISKDLYDLARRADTQQSMVDSQANKVEEATRAINQGFSACMTDREPLLSKSRKWGTYHMANILFGLYLQFKAYNLCNSMIRAIKASELPSLDRFPMSDQVTFRFHRGTLAFRSEKYSIAKEDLLFALEHCHRDAYKNKTRILMHLTPIMMMEGKMPHSRLLRRYPRVRSIYGPLVKAVKSGDLQTFDKQLRAVEQQLVSLGLYMATEYVRKLVIRQLLYKVFLIEGRASRVPFSKFQAGFAVAGFPQMEIAEVECILADMIFSGYVKGYLAHDHGLAVLSKQMPFPRISTLHNNPSP</sequence>
<dbReference type="InterPro" id="IPR036388">
    <property type="entry name" value="WH-like_DNA-bd_sf"/>
</dbReference>
<dbReference type="EMBL" id="JANBTW010000088">
    <property type="protein sequence ID" value="KAJ2672157.1"/>
    <property type="molecule type" value="Genomic_DNA"/>
</dbReference>
<dbReference type="GO" id="GO:0016973">
    <property type="term" value="P:poly(A)+ mRNA export from nucleus"/>
    <property type="evidence" value="ECO:0007669"/>
    <property type="project" value="TreeGrafter"/>
</dbReference>
<protein>
    <submittedName>
        <fullName evidence="3">COP9 signalosome (CSN) subunit</fullName>
    </submittedName>
</protein>
<dbReference type="Gene3D" id="1.10.10.10">
    <property type="entry name" value="Winged helix-like DNA-binding domain superfamily/Winged helix DNA-binding domain"/>
    <property type="match status" value="1"/>
</dbReference>
<evidence type="ECO:0000313" key="3">
    <source>
        <dbReference type="EMBL" id="KAJ2672157.1"/>
    </source>
</evidence>
<dbReference type="GO" id="GO:0003723">
    <property type="term" value="F:RNA binding"/>
    <property type="evidence" value="ECO:0007669"/>
    <property type="project" value="InterPro"/>
</dbReference>
<dbReference type="GO" id="GO:0003690">
    <property type="term" value="F:double-stranded DNA binding"/>
    <property type="evidence" value="ECO:0007669"/>
    <property type="project" value="InterPro"/>
</dbReference>
<evidence type="ECO:0000313" key="4">
    <source>
        <dbReference type="Proteomes" id="UP001151518"/>
    </source>
</evidence>
<gene>
    <name evidence="3" type="primary">CSN12</name>
    <name evidence="3" type="ORF">GGI25_005230</name>
</gene>
<dbReference type="Proteomes" id="UP001151518">
    <property type="component" value="Unassembled WGS sequence"/>
</dbReference>
<dbReference type="Pfam" id="PF01399">
    <property type="entry name" value="PCI"/>
    <property type="match status" value="1"/>
</dbReference>
<proteinExistence type="inferred from homology"/>
<dbReference type="PROSITE" id="PS50250">
    <property type="entry name" value="PCI"/>
    <property type="match status" value="1"/>
</dbReference>
<evidence type="ECO:0000259" key="2">
    <source>
        <dbReference type="PROSITE" id="PS50250"/>
    </source>
</evidence>
<dbReference type="InterPro" id="IPR045114">
    <property type="entry name" value="Csn12-like"/>
</dbReference>
<accession>A0A9W8FYZ2</accession>
<evidence type="ECO:0000256" key="1">
    <source>
        <dbReference type="ARBA" id="ARBA00025771"/>
    </source>
</evidence>
<dbReference type="GO" id="GO:0006368">
    <property type="term" value="P:transcription elongation by RNA polymerase II"/>
    <property type="evidence" value="ECO:0007669"/>
    <property type="project" value="TreeGrafter"/>
</dbReference>
<dbReference type="GO" id="GO:0000973">
    <property type="term" value="P:post-transcriptional tethering of RNA polymerase II gene DNA at nuclear periphery"/>
    <property type="evidence" value="ECO:0007669"/>
    <property type="project" value="TreeGrafter"/>
</dbReference>
<dbReference type="SMART" id="SM00753">
    <property type="entry name" value="PAM"/>
    <property type="match status" value="1"/>
</dbReference>
<dbReference type="PANTHER" id="PTHR12732">
    <property type="entry name" value="UNCHARACTERIZED PROTEASOME COMPONENT REGION PCI-CONTAINING"/>
    <property type="match status" value="1"/>
</dbReference>
<dbReference type="InterPro" id="IPR000717">
    <property type="entry name" value="PCI_dom"/>
</dbReference>
<comment type="similarity">
    <text evidence="1">Belongs to the CSN12 family.</text>
</comment>